<feature type="domain" description="Transglutaminase-like" evidence="1">
    <location>
        <begin position="164"/>
        <end position="229"/>
    </location>
</feature>
<dbReference type="SMART" id="SM00460">
    <property type="entry name" value="TGc"/>
    <property type="match status" value="1"/>
</dbReference>
<dbReference type="RefSeq" id="WP_092263085.1">
    <property type="nucleotide sequence ID" value="NZ_FNZA01000001.1"/>
</dbReference>
<reference evidence="3" key="1">
    <citation type="submission" date="2016-10" db="EMBL/GenBank/DDBJ databases">
        <authorList>
            <person name="Varghese N."/>
            <person name="Submissions S."/>
        </authorList>
    </citation>
    <scope>NUCLEOTIDE SEQUENCE [LARGE SCALE GENOMIC DNA]</scope>
    <source>
        <strain evidence="3">CGMCC 1.10218</strain>
    </source>
</reference>
<dbReference type="InterPro" id="IPR038765">
    <property type="entry name" value="Papain-like_cys_pep_sf"/>
</dbReference>
<dbReference type="Pfam" id="PF08379">
    <property type="entry name" value="Bact_transglu_N"/>
    <property type="match status" value="1"/>
</dbReference>
<evidence type="ECO:0000313" key="3">
    <source>
        <dbReference type="Proteomes" id="UP000199223"/>
    </source>
</evidence>
<dbReference type="GO" id="GO:0008233">
    <property type="term" value="F:peptidase activity"/>
    <property type="evidence" value="ECO:0007669"/>
    <property type="project" value="UniProtKB-KW"/>
</dbReference>
<dbReference type="OrthoDB" id="9787782at2"/>
<dbReference type="GO" id="GO:0006508">
    <property type="term" value="P:proteolysis"/>
    <property type="evidence" value="ECO:0007669"/>
    <property type="project" value="UniProtKB-KW"/>
</dbReference>
<dbReference type="Gene3D" id="3.10.620.30">
    <property type="match status" value="1"/>
</dbReference>
<proteinExistence type="predicted"/>
<gene>
    <name evidence="2" type="ORF">SAMN04488058_101557</name>
</gene>
<dbReference type="InterPro" id="IPR013589">
    <property type="entry name" value="Bac_transglu_N"/>
</dbReference>
<organism evidence="2 3">
    <name type="scientific">Deinococcus reticulitermitis</name>
    <dbReference type="NCBI Taxonomy" id="856736"/>
    <lineage>
        <taxon>Bacteria</taxon>
        <taxon>Thermotogati</taxon>
        <taxon>Deinococcota</taxon>
        <taxon>Deinococci</taxon>
        <taxon>Deinococcales</taxon>
        <taxon>Deinococcaceae</taxon>
        <taxon>Deinococcus</taxon>
    </lineage>
</organism>
<dbReference type="Proteomes" id="UP000199223">
    <property type="component" value="Unassembled WGS sequence"/>
</dbReference>
<keyword evidence="3" id="KW-1185">Reference proteome</keyword>
<accession>A0A1H6TBI7</accession>
<dbReference type="STRING" id="856736.SAMN04488058_101557"/>
<dbReference type="PANTHER" id="PTHR33490:SF6">
    <property type="entry name" value="SLL1049 PROTEIN"/>
    <property type="match status" value="1"/>
</dbReference>
<sequence>MRCEIRHTTEYIYPEPAWDSNNQVRLHPIQEVRQTVRSFHLSVTPEAEVTSHKDYFGALVHHVHVHERHTRLVIEAEAIVDTHAVTLPLPAPMRVLGAARSRNIEFLVPSPRVPAGDWPEIFGVRRPGPDDDLPTFLRETTTLLRRRFTYDPRATTVRTPLAEFARHGHGVCQDFTHAMLGILRQLGVPARYVSGYLYSGGEMLGAEATHAWVEALIPGYGWLGYDPTNDCVAAEKHIKIAHGREYSDVSPIHGTHYGGGAREGRKLDVAVHVYSDQ</sequence>
<dbReference type="InterPro" id="IPR002931">
    <property type="entry name" value="Transglutaminase-like"/>
</dbReference>
<dbReference type="Pfam" id="PF01841">
    <property type="entry name" value="Transglut_core"/>
    <property type="match status" value="1"/>
</dbReference>
<protein>
    <submittedName>
        <fullName evidence="2">Transglutaminase-like enzyme, putative cysteine protease</fullName>
    </submittedName>
</protein>
<name>A0A1H6TBI7_9DEIO</name>
<keyword evidence="2" id="KW-0378">Hydrolase</keyword>
<evidence type="ECO:0000313" key="2">
    <source>
        <dbReference type="EMBL" id="SEI76626.1"/>
    </source>
</evidence>
<dbReference type="AlphaFoldDB" id="A0A1H6TBI7"/>
<keyword evidence="2" id="KW-0645">Protease</keyword>
<dbReference type="PANTHER" id="PTHR33490">
    <property type="entry name" value="BLR5614 PROTEIN-RELATED"/>
    <property type="match status" value="1"/>
</dbReference>
<dbReference type="EMBL" id="FNZA01000001">
    <property type="protein sequence ID" value="SEI76626.1"/>
    <property type="molecule type" value="Genomic_DNA"/>
</dbReference>
<evidence type="ECO:0000259" key="1">
    <source>
        <dbReference type="SMART" id="SM00460"/>
    </source>
</evidence>
<dbReference type="SUPFAM" id="SSF54001">
    <property type="entry name" value="Cysteine proteinases"/>
    <property type="match status" value="1"/>
</dbReference>